<dbReference type="GO" id="GO:0016757">
    <property type="term" value="F:glycosyltransferase activity"/>
    <property type="evidence" value="ECO:0007669"/>
    <property type="project" value="UniProtKB-KW"/>
</dbReference>
<dbReference type="PANTHER" id="PTHR43630">
    <property type="entry name" value="POLY-BETA-1,6-N-ACETYL-D-GLUCOSAMINE SYNTHASE"/>
    <property type="match status" value="1"/>
</dbReference>
<comment type="caution">
    <text evidence="5">The sequence shown here is derived from an EMBL/GenBank/DDBJ whole genome shotgun (WGS) entry which is preliminary data.</text>
</comment>
<organism evidence="5 6">
    <name type="scientific">Bacillus thermozeamaize</name>
    <dbReference type="NCBI Taxonomy" id="230954"/>
    <lineage>
        <taxon>Bacteria</taxon>
        <taxon>Bacillati</taxon>
        <taxon>Bacillota</taxon>
        <taxon>Bacilli</taxon>
        <taxon>Bacillales</taxon>
        <taxon>Bacillaceae</taxon>
        <taxon>Bacillus</taxon>
    </lineage>
</organism>
<evidence type="ECO:0000256" key="4">
    <source>
        <dbReference type="SAM" id="Phobius"/>
    </source>
</evidence>
<dbReference type="InterPro" id="IPR029044">
    <property type="entry name" value="Nucleotide-diphossugar_trans"/>
</dbReference>
<proteinExistence type="inferred from homology"/>
<evidence type="ECO:0000256" key="2">
    <source>
        <dbReference type="ARBA" id="ARBA00022676"/>
    </source>
</evidence>
<name>A0A1Y3PIQ8_9BACI</name>
<feature type="transmembrane region" description="Helical" evidence="4">
    <location>
        <begin position="416"/>
        <end position="438"/>
    </location>
</feature>
<evidence type="ECO:0000313" key="6">
    <source>
        <dbReference type="Proteomes" id="UP000196475"/>
    </source>
</evidence>
<feature type="transmembrane region" description="Helical" evidence="4">
    <location>
        <begin position="19"/>
        <end position="40"/>
    </location>
</feature>
<feature type="transmembrane region" description="Helical" evidence="4">
    <location>
        <begin position="60"/>
        <end position="85"/>
    </location>
</feature>
<evidence type="ECO:0000256" key="1">
    <source>
        <dbReference type="ARBA" id="ARBA00006739"/>
    </source>
</evidence>
<dbReference type="Gene3D" id="3.90.550.10">
    <property type="entry name" value="Spore Coat Polysaccharide Biosynthesis Protein SpsA, Chain A"/>
    <property type="match status" value="1"/>
</dbReference>
<gene>
    <name evidence="5" type="ORF">BAA01_01245</name>
</gene>
<evidence type="ECO:0000313" key="5">
    <source>
        <dbReference type="EMBL" id="OUM86016.1"/>
    </source>
</evidence>
<dbReference type="Pfam" id="PF13641">
    <property type="entry name" value="Glyco_tranf_2_3"/>
    <property type="match status" value="1"/>
</dbReference>
<feature type="transmembrane region" description="Helical" evidence="4">
    <location>
        <begin position="368"/>
        <end position="396"/>
    </location>
</feature>
<sequence>MNLPVHPTLSPHPTPQKTFYVPVIVKFFIGHGFALLWMFFSVYISLPWLYDLADVVTFPIALLIIGGIAYVPGYLNAFLVISLILDQQPPFKTEWPNVPITILIACRNEEKKIANTLRYIQKQDYPGDIQIIIIDNGSTDRTSEEAKKAAESLGLSLRIIREENPGKFNALNAGLLEVKTRYLITLDADTLLHRSAVRYLVSRMLSAPVDVCAVAGAVLVRNSRENWLAKIQEWDYFLGIASIKRLQGLYQGTLVAQGAYSIYMTECIKKVGGWPNAIGEDIVLTWSFLKNGWKVYFEPLAVAFTDVPVTFSHFIKQRSRWARGMIEALKETKPWQQPLLFAKYLTGVNLVIPYIDFTYTFFWIPGLILAFFGIYWIVGPMTILVLPLTLLSYYILYIYQKSVFQKLDLRIRKNRLGFWLFVLCYQMILAPVSVWGYIQEVLHLERVWK</sequence>
<keyword evidence="2" id="KW-0328">Glycosyltransferase</keyword>
<protein>
    <submittedName>
        <fullName evidence="5">Glycosyl transferase</fullName>
    </submittedName>
</protein>
<dbReference type="CDD" id="cd06423">
    <property type="entry name" value="CESA_like"/>
    <property type="match status" value="1"/>
</dbReference>
<dbReference type="SUPFAM" id="SSF53448">
    <property type="entry name" value="Nucleotide-diphospho-sugar transferases"/>
    <property type="match status" value="1"/>
</dbReference>
<evidence type="ECO:0000256" key="3">
    <source>
        <dbReference type="ARBA" id="ARBA00022679"/>
    </source>
</evidence>
<reference evidence="6" key="1">
    <citation type="submission" date="2016-06" db="EMBL/GenBank/DDBJ databases">
        <authorList>
            <person name="Nascimento L."/>
            <person name="Pereira R.V."/>
            <person name="Martins L.F."/>
            <person name="Quaggio R.B."/>
            <person name="Silva A.M."/>
            <person name="Setubal J.C."/>
        </authorList>
    </citation>
    <scope>NUCLEOTIDE SEQUENCE [LARGE SCALE GENOMIC DNA]</scope>
</reference>
<keyword evidence="4" id="KW-1133">Transmembrane helix</keyword>
<feature type="transmembrane region" description="Helical" evidence="4">
    <location>
        <begin position="340"/>
        <end position="362"/>
    </location>
</feature>
<dbReference type="AlphaFoldDB" id="A0A1Y3PIQ8"/>
<dbReference type="EMBL" id="LZRT01000094">
    <property type="protein sequence ID" value="OUM86016.1"/>
    <property type="molecule type" value="Genomic_DNA"/>
</dbReference>
<keyword evidence="4" id="KW-0472">Membrane</keyword>
<keyword evidence="3 5" id="KW-0808">Transferase</keyword>
<dbReference type="PANTHER" id="PTHR43630:SF1">
    <property type="entry name" value="POLY-BETA-1,6-N-ACETYL-D-GLUCOSAMINE SYNTHASE"/>
    <property type="match status" value="1"/>
</dbReference>
<comment type="similarity">
    <text evidence="1">Belongs to the glycosyltransferase 2 family.</text>
</comment>
<dbReference type="Proteomes" id="UP000196475">
    <property type="component" value="Unassembled WGS sequence"/>
</dbReference>
<accession>A0A1Y3PIQ8</accession>
<keyword evidence="4" id="KW-0812">Transmembrane</keyword>